<reference evidence="2 3" key="1">
    <citation type="submission" date="2022-05" db="EMBL/GenBank/DDBJ databases">
        <title>Genome Resource of Streptomyces lavenduligriseus GA1-1, a Strain with Broad-Spectrum Antifungal Activity against Phytopathogenic Fungi.</title>
        <authorList>
            <person name="Qi D."/>
        </authorList>
    </citation>
    <scope>NUCLEOTIDE SEQUENCE [LARGE SCALE GENOMIC DNA]</scope>
    <source>
        <strain evidence="2 3">GA1-1</strain>
    </source>
</reference>
<accession>A0ABT0NRA0</accession>
<sequence length="166" mass="17448">MTRVSLTGGGARLVTAAAALVLLSPLAGCSSAATAVEACMGKQALSATSGELAGTYVGEAHAKGVTLTLEASDDSTGGKVTVRNWPTGSWYRSELGATFDGSGTWDVLSGTGSDEFGHVQLSFTEPERFLQDDTLDSLSIAKDSQRTYLYEDDDPDVCPTFRLRRT</sequence>
<comment type="caution">
    <text evidence="2">The sequence shown here is derived from an EMBL/GenBank/DDBJ whole genome shotgun (WGS) entry which is preliminary data.</text>
</comment>
<dbReference type="RefSeq" id="WP_249458781.1">
    <property type="nucleotide sequence ID" value="NZ_JAMCCK010000015.1"/>
</dbReference>
<evidence type="ECO:0008006" key="4">
    <source>
        <dbReference type="Google" id="ProtNLM"/>
    </source>
</evidence>
<protein>
    <recommendedName>
        <fullName evidence="4">Lipoprotein</fullName>
    </recommendedName>
</protein>
<dbReference type="EMBL" id="JAMCCK010000015">
    <property type="protein sequence ID" value="MCL3993989.1"/>
    <property type="molecule type" value="Genomic_DNA"/>
</dbReference>
<keyword evidence="1" id="KW-0732">Signal</keyword>
<dbReference type="Proteomes" id="UP001202052">
    <property type="component" value="Unassembled WGS sequence"/>
</dbReference>
<feature type="signal peptide" evidence="1">
    <location>
        <begin position="1"/>
        <end position="35"/>
    </location>
</feature>
<gene>
    <name evidence="2" type="ORF">M4438_10660</name>
</gene>
<proteinExistence type="predicted"/>
<feature type="chain" id="PRO_5045248212" description="Lipoprotein" evidence="1">
    <location>
        <begin position="36"/>
        <end position="166"/>
    </location>
</feature>
<name>A0ABT0NRA0_9ACTN</name>
<keyword evidence="3" id="KW-1185">Reference proteome</keyword>
<evidence type="ECO:0000256" key="1">
    <source>
        <dbReference type="SAM" id="SignalP"/>
    </source>
</evidence>
<organism evidence="2 3">
    <name type="scientific">Streptomyces lavenduligriseus</name>
    <dbReference type="NCBI Taxonomy" id="67315"/>
    <lineage>
        <taxon>Bacteria</taxon>
        <taxon>Bacillati</taxon>
        <taxon>Actinomycetota</taxon>
        <taxon>Actinomycetes</taxon>
        <taxon>Kitasatosporales</taxon>
        <taxon>Streptomycetaceae</taxon>
        <taxon>Streptomyces</taxon>
    </lineage>
</organism>
<evidence type="ECO:0000313" key="2">
    <source>
        <dbReference type="EMBL" id="MCL3993989.1"/>
    </source>
</evidence>
<evidence type="ECO:0000313" key="3">
    <source>
        <dbReference type="Proteomes" id="UP001202052"/>
    </source>
</evidence>